<keyword evidence="2" id="KW-1185">Reference proteome</keyword>
<organism evidence="1 2">
    <name type="scientific">Trichomonas vaginalis (strain ATCC PRA-98 / G3)</name>
    <dbReference type="NCBI Taxonomy" id="412133"/>
    <lineage>
        <taxon>Eukaryota</taxon>
        <taxon>Metamonada</taxon>
        <taxon>Parabasalia</taxon>
        <taxon>Trichomonadida</taxon>
        <taxon>Trichomonadidae</taxon>
        <taxon>Trichomonas</taxon>
    </lineage>
</organism>
<gene>
    <name evidence="1" type="ORF">TVAG_391450</name>
</gene>
<reference evidence="1" key="1">
    <citation type="submission" date="2006-10" db="EMBL/GenBank/DDBJ databases">
        <authorList>
            <person name="Amadeo P."/>
            <person name="Zhao Q."/>
            <person name="Wortman J."/>
            <person name="Fraser-Liggett C."/>
            <person name="Carlton J."/>
        </authorList>
    </citation>
    <scope>NUCLEOTIDE SEQUENCE</scope>
    <source>
        <strain evidence="1">G3</strain>
    </source>
</reference>
<proteinExistence type="predicted"/>
<dbReference type="AlphaFoldDB" id="A2DFQ8"/>
<sequence>MISYKTDNAEIILGPEKEEDIIIRPEMFAENDVDPELNSILNELLINLDSDDNPQNLLMEIDQKLSLVHYDITTLIDETNTINFLIAILIQSAITPVTELVLRILTRILQVAPTNINNYYKYTEYFLPNISNPILMPYVISILASLIINEPNFCELLVCKYNILRRVSTLLINTKTVKDKSNMLSFIYITLKNSKNYVLHSYVDGFEAISYPLGAAKDSIENNISIYINLKIFHYIMMNWTSNFATLFDSKFVQKLLSIWNNLFQNQWEIPFCGEICAIWNQIIVQYPDEFIQNKLYKHVTDVTKQLIDNPDLPHAKILFLLSNVAVHTESALEIINSDILEKYSDHYDEMTFPMKENFLFMFINLIRSRALIIDDSPKTVEYLTEVFDLASDDSSEKYQLNTLILLEDFMQELSEVIDVDFVLSMLNCLIDSTNEEINTLAQKLLNEINPDNEIQPN</sequence>
<evidence type="ECO:0000313" key="2">
    <source>
        <dbReference type="Proteomes" id="UP000001542"/>
    </source>
</evidence>
<dbReference type="VEuPathDB" id="TrichDB:TVAGG3_0323290"/>
<accession>A2DFQ8</accession>
<name>A2DFQ8_TRIV3</name>
<protein>
    <submittedName>
        <fullName evidence="1">Uncharacterized protein</fullName>
    </submittedName>
</protein>
<dbReference type="RefSeq" id="XP_001581747.1">
    <property type="nucleotide sequence ID" value="XM_001581697.1"/>
</dbReference>
<dbReference type="Proteomes" id="UP000001542">
    <property type="component" value="Unassembled WGS sequence"/>
</dbReference>
<dbReference type="InterPro" id="IPR016024">
    <property type="entry name" value="ARM-type_fold"/>
</dbReference>
<reference evidence="1" key="2">
    <citation type="journal article" date="2007" name="Science">
        <title>Draft genome sequence of the sexually transmitted pathogen Trichomonas vaginalis.</title>
        <authorList>
            <person name="Carlton J.M."/>
            <person name="Hirt R.P."/>
            <person name="Silva J.C."/>
            <person name="Delcher A.L."/>
            <person name="Schatz M."/>
            <person name="Zhao Q."/>
            <person name="Wortman J.R."/>
            <person name="Bidwell S.L."/>
            <person name="Alsmark U.C.M."/>
            <person name="Besteiro S."/>
            <person name="Sicheritz-Ponten T."/>
            <person name="Noel C.J."/>
            <person name="Dacks J.B."/>
            <person name="Foster P.G."/>
            <person name="Simillion C."/>
            <person name="Van de Peer Y."/>
            <person name="Miranda-Saavedra D."/>
            <person name="Barton G.J."/>
            <person name="Westrop G.D."/>
            <person name="Mueller S."/>
            <person name="Dessi D."/>
            <person name="Fiori P.L."/>
            <person name="Ren Q."/>
            <person name="Paulsen I."/>
            <person name="Zhang H."/>
            <person name="Bastida-Corcuera F.D."/>
            <person name="Simoes-Barbosa A."/>
            <person name="Brown M.T."/>
            <person name="Hayes R.D."/>
            <person name="Mukherjee M."/>
            <person name="Okumura C.Y."/>
            <person name="Schneider R."/>
            <person name="Smith A.J."/>
            <person name="Vanacova S."/>
            <person name="Villalvazo M."/>
            <person name="Haas B.J."/>
            <person name="Pertea M."/>
            <person name="Feldblyum T.V."/>
            <person name="Utterback T.R."/>
            <person name="Shu C.L."/>
            <person name="Osoegawa K."/>
            <person name="de Jong P.J."/>
            <person name="Hrdy I."/>
            <person name="Horvathova L."/>
            <person name="Zubacova Z."/>
            <person name="Dolezal P."/>
            <person name="Malik S.B."/>
            <person name="Logsdon J.M. Jr."/>
            <person name="Henze K."/>
            <person name="Gupta A."/>
            <person name="Wang C.C."/>
            <person name="Dunne R.L."/>
            <person name="Upcroft J.A."/>
            <person name="Upcroft P."/>
            <person name="White O."/>
            <person name="Salzberg S.L."/>
            <person name="Tang P."/>
            <person name="Chiu C.-H."/>
            <person name="Lee Y.-S."/>
            <person name="Embley T.M."/>
            <person name="Coombs G.H."/>
            <person name="Mottram J.C."/>
            <person name="Tachezy J."/>
            <person name="Fraser-Liggett C.M."/>
            <person name="Johnson P.J."/>
        </authorList>
    </citation>
    <scope>NUCLEOTIDE SEQUENCE [LARGE SCALE GENOMIC DNA]</scope>
    <source>
        <strain evidence="1">G3</strain>
    </source>
</reference>
<evidence type="ECO:0000313" key="1">
    <source>
        <dbReference type="EMBL" id="EAY20761.1"/>
    </source>
</evidence>
<dbReference type="KEGG" id="tva:5466305"/>
<dbReference type="InParanoid" id="A2DFQ8"/>
<dbReference type="SUPFAM" id="SSF48371">
    <property type="entry name" value="ARM repeat"/>
    <property type="match status" value="1"/>
</dbReference>
<dbReference type="EMBL" id="DS113195">
    <property type="protein sequence ID" value="EAY20761.1"/>
    <property type="molecule type" value="Genomic_DNA"/>
</dbReference>
<dbReference type="VEuPathDB" id="TrichDB:TVAG_391450"/>